<evidence type="ECO:0000256" key="1">
    <source>
        <dbReference type="SAM" id="Phobius"/>
    </source>
</evidence>
<reference evidence="2 3" key="1">
    <citation type="journal article" date="1994" name="J. Ferment. Bioeng.">
        <title>Molecular cloning and nucleotide sequence of the gene for an alkaline protease from the alkalophilic Bacillus sp. KSM-K16.</title>
        <authorList>
            <person name="Hakamada Y."/>
            <person name="Kobayashi T."/>
            <person name="Hitomi J."/>
            <person name="Kawai S."/>
            <person name="Ito S."/>
        </authorList>
    </citation>
    <scope>NUCLEOTIDE SEQUENCE [LARGE SCALE GENOMIC DNA]</scope>
    <source>
        <strain evidence="2 3">KSM-K16</strain>
    </source>
</reference>
<dbReference type="AlphaFoldDB" id="Q5WGC0"/>
<gene>
    <name evidence="2" type="ordered locus">ABC2050</name>
</gene>
<dbReference type="eggNOG" id="ENOG5032AXM">
    <property type="taxonomic scope" value="Bacteria"/>
</dbReference>
<dbReference type="Proteomes" id="UP000001168">
    <property type="component" value="Chromosome"/>
</dbReference>
<protein>
    <submittedName>
        <fullName evidence="2">Uncharacterized protein</fullName>
    </submittedName>
</protein>
<feature type="transmembrane region" description="Helical" evidence="1">
    <location>
        <begin position="59"/>
        <end position="82"/>
    </location>
</feature>
<dbReference type="EMBL" id="AP006627">
    <property type="protein sequence ID" value="BAD64585.1"/>
    <property type="molecule type" value="Genomic_DNA"/>
</dbReference>
<sequence length="119" mass="13455">MYRYNGIYSNIRPPILKPLAKEFLHKLKRSFIIGVRTFADEIHIRFYWKRRGLMLKKGLFAAALIVAIVVLAYEPAVLAAAAESTEQVEENDGFLRVILNILSVATLAFLAFLTITDKG</sequence>
<reference evidence="2 3" key="3">
    <citation type="journal article" date="1997" name="Protein Eng.">
        <title>High-resolution crystal structure of M-protease: phylogeny aided analysis of the high-alkaline adaptation mechanism.</title>
        <authorList>
            <person name="Shirai T."/>
            <person name="Suzuki A."/>
            <person name="Yamane T."/>
            <person name="Ashida T."/>
            <person name="Kobayashi T."/>
            <person name="Ito S."/>
        </authorList>
    </citation>
    <scope>NUCLEOTIDE SEQUENCE [LARGE SCALE GENOMIC DNA]</scope>
    <source>
        <strain evidence="2 3">KSM-K16</strain>
    </source>
</reference>
<reference evidence="3" key="4">
    <citation type="submission" date="2003-10" db="EMBL/GenBank/DDBJ databases">
        <title>The complete genome sequence of the alkaliphilic Bacillus clausii KSM-K16.</title>
        <authorList>
            <person name="Takaki Y."/>
            <person name="Kageyama Y."/>
            <person name="Shimamura S."/>
            <person name="Suzuki H."/>
            <person name="Nishi S."/>
            <person name="Hatada Y."/>
            <person name="Kawai S."/>
            <person name="Ito S."/>
            <person name="Horikoshi K."/>
        </authorList>
    </citation>
    <scope>NUCLEOTIDE SEQUENCE [LARGE SCALE GENOMIC DNA]</scope>
    <source>
        <strain evidence="3">KSM-K16</strain>
    </source>
</reference>
<reference evidence="2 3" key="2">
    <citation type="journal article" date="1995" name="Appl. Microbiol. Biotechnol.">
        <title>Purification and properties of an alkaline protease from alkalophilic Bacillus sp. KSM-K16.</title>
        <authorList>
            <person name="Kobayashi T."/>
            <person name="Hakamada Y."/>
            <person name="Adachi S."/>
            <person name="Hitomi J."/>
            <person name="Yoshimatsu T."/>
            <person name="Koike K."/>
            <person name="Kawai S."/>
            <person name="Ito S."/>
        </authorList>
    </citation>
    <scope>NUCLEOTIDE SEQUENCE [LARGE SCALE GENOMIC DNA]</scope>
    <source>
        <strain evidence="2 3">KSM-K16</strain>
    </source>
</reference>
<evidence type="ECO:0000313" key="3">
    <source>
        <dbReference type="Proteomes" id="UP000001168"/>
    </source>
</evidence>
<dbReference type="HOGENOM" id="CLU_2056677_0_0_9"/>
<dbReference type="STRING" id="66692.ABC2050"/>
<accession>Q5WGC0</accession>
<dbReference type="KEGG" id="bcl:ABC2050"/>
<proteinExistence type="predicted"/>
<keyword evidence="1" id="KW-1133">Transmembrane helix</keyword>
<organism evidence="2 3">
    <name type="scientific">Shouchella clausii (strain KSM-K16)</name>
    <name type="common">Alkalihalobacillus clausii</name>
    <dbReference type="NCBI Taxonomy" id="66692"/>
    <lineage>
        <taxon>Bacteria</taxon>
        <taxon>Bacillati</taxon>
        <taxon>Bacillota</taxon>
        <taxon>Bacilli</taxon>
        <taxon>Bacillales</taxon>
        <taxon>Bacillaceae</taxon>
        <taxon>Shouchella</taxon>
    </lineage>
</organism>
<name>Q5WGC0_SHOC1</name>
<keyword evidence="3" id="KW-1185">Reference proteome</keyword>
<evidence type="ECO:0000313" key="2">
    <source>
        <dbReference type="EMBL" id="BAD64585.1"/>
    </source>
</evidence>
<keyword evidence="1" id="KW-0812">Transmembrane</keyword>
<reference evidence="2 3" key="5">
    <citation type="journal article" date="2007" name="Extremophiles">
        <title>Intragenomic diversity of the V1 regions of 16S rRNA genes in high-alkaline protease-producing Bacillus clausii spp.</title>
        <authorList>
            <person name="Kageyama Y."/>
            <person name="Takaki Y."/>
            <person name="Shimamura S."/>
            <person name="Nishi S."/>
            <person name="Nogi Y."/>
            <person name="Uchimura K."/>
            <person name="Kobayashi T."/>
            <person name="Hitomi J."/>
            <person name="Ozaki K."/>
            <person name="Kawai S."/>
            <person name="Ito S."/>
            <person name="Horikoshi K."/>
        </authorList>
    </citation>
    <scope>NUCLEOTIDE SEQUENCE [LARGE SCALE GENOMIC DNA]</scope>
    <source>
        <strain evidence="2 3">KSM-K16</strain>
    </source>
</reference>
<keyword evidence="1" id="KW-0472">Membrane</keyword>
<feature type="transmembrane region" description="Helical" evidence="1">
    <location>
        <begin position="94"/>
        <end position="115"/>
    </location>
</feature>